<dbReference type="EMBL" id="RSAS01000708">
    <property type="protein sequence ID" value="RRR68589.1"/>
    <property type="molecule type" value="Genomic_DNA"/>
</dbReference>
<organism evidence="1 2">
    <name type="scientific">Candidatus Viridilinea halotolerans</name>
    <dbReference type="NCBI Taxonomy" id="2491704"/>
    <lineage>
        <taxon>Bacteria</taxon>
        <taxon>Bacillati</taxon>
        <taxon>Chloroflexota</taxon>
        <taxon>Chloroflexia</taxon>
        <taxon>Chloroflexales</taxon>
        <taxon>Chloroflexineae</taxon>
        <taxon>Oscillochloridaceae</taxon>
        <taxon>Candidatus Viridilinea</taxon>
    </lineage>
</organism>
<evidence type="ECO:0000313" key="1">
    <source>
        <dbReference type="EMBL" id="RRR68589.1"/>
    </source>
</evidence>
<protein>
    <submittedName>
        <fullName evidence="1">Uncharacterized protein</fullName>
    </submittedName>
</protein>
<proteinExistence type="predicted"/>
<comment type="caution">
    <text evidence="1">The sequence shown here is derived from an EMBL/GenBank/DDBJ whole genome shotgun (WGS) entry which is preliminary data.</text>
</comment>
<dbReference type="Proteomes" id="UP000280307">
    <property type="component" value="Unassembled WGS sequence"/>
</dbReference>
<dbReference type="AlphaFoldDB" id="A0A426TU28"/>
<evidence type="ECO:0000313" key="2">
    <source>
        <dbReference type="Proteomes" id="UP000280307"/>
    </source>
</evidence>
<gene>
    <name evidence="1" type="ORF">EI684_17410</name>
</gene>
<name>A0A426TU28_9CHLR</name>
<accession>A0A426TU28</accession>
<sequence length="90" mass="10332">MSKAEFHELQASRTFRMHSSSAEGKYFAERPEHAAKWGDLMEGPGNYYVVSGEVLLDVPAYQWQKLDGIGPTRFYEADQLSQIRYTGEIR</sequence>
<reference evidence="1 2" key="1">
    <citation type="submission" date="2018-12" db="EMBL/GenBank/DDBJ databases">
        <title>Genome Sequence of Candidatus Viridilinea halotolerans isolated from saline sulfide-rich spring.</title>
        <authorList>
            <person name="Grouzdev D.S."/>
            <person name="Burganskaya E.I."/>
            <person name="Krutkina M.S."/>
            <person name="Sukhacheva M.V."/>
            <person name="Gorlenko V.M."/>
        </authorList>
    </citation>
    <scope>NUCLEOTIDE SEQUENCE [LARGE SCALE GENOMIC DNA]</scope>
    <source>
        <strain evidence="1">Chok-6</strain>
    </source>
</reference>